<evidence type="ECO:0000256" key="1">
    <source>
        <dbReference type="ARBA" id="ARBA00004418"/>
    </source>
</evidence>
<reference evidence="3 4" key="1">
    <citation type="submission" date="2016-01" db="EMBL/GenBank/DDBJ databases">
        <authorList>
            <person name="Oliw E.H."/>
        </authorList>
    </citation>
    <scope>NUCLEOTIDE SEQUENCE [LARGE SCALE GENOMIC DNA]</scope>
    <source>
        <strain evidence="3">LMG 22029</strain>
    </source>
</reference>
<dbReference type="EMBL" id="FCOC02000031">
    <property type="protein sequence ID" value="SAL53536.1"/>
    <property type="molecule type" value="Genomic_DNA"/>
</dbReference>
<dbReference type="RefSeq" id="WP_060858810.1">
    <property type="nucleotide sequence ID" value="NZ_FCOC02000031.1"/>
</dbReference>
<organism evidence="3 4">
    <name type="scientific">Caballeronia sordidicola</name>
    <name type="common">Burkholderia sordidicola</name>
    <dbReference type="NCBI Taxonomy" id="196367"/>
    <lineage>
        <taxon>Bacteria</taxon>
        <taxon>Pseudomonadati</taxon>
        <taxon>Pseudomonadota</taxon>
        <taxon>Betaproteobacteria</taxon>
        <taxon>Burkholderiales</taxon>
        <taxon>Burkholderiaceae</taxon>
        <taxon>Caballeronia</taxon>
    </lineage>
</organism>
<dbReference type="GO" id="GO:0042597">
    <property type="term" value="C:periplasmic space"/>
    <property type="evidence" value="ECO:0007669"/>
    <property type="project" value="UniProtKB-SubCell"/>
</dbReference>
<keyword evidence="3" id="KW-0449">Lipoprotein</keyword>
<dbReference type="PANTHER" id="PTHR43649:SF12">
    <property type="entry name" value="DIACETYLCHITOBIOSE BINDING PROTEIN DASA"/>
    <property type="match status" value="1"/>
</dbReference>
<dbReference type="SUPFAM" id="SSF53850">
    <property type="entry name" value="Periplasmic binding protein-like II"/>
    <property type="match status" value="1"/>
</dbReference>
<dbReference type="Gene3D" id="3.40.190.10">
    <property type="entry name" value="Periplasmic binding protein-like II"/>
    <property type="match status" value="2"/>
</dbReference>
<dbReference type="Proteomes" id="UP000054893">
    <property type="component" value="Unassembled WGS sequence"/>
</dbReference>
<dbReference type="Pfam" id="PF13416">
    <property type="entry name" value="SBP_bac_8"/>
    <property type="match status" value="1"/>
</dbReference>
<gene>
    <name evidence="3" type="primary">lpqY</name>
    <name evidence="3" type="ORF">AWB64_05846</name>
</gene>
<evidence type="ECO:0000313" key="4">
    <source>
        <dbReference type="Proteomes" id="UP000054893"/>
    </source>
</evidence>
<dbReference type="AlphaFoldDB" id="A0A158IAD0"/>
<name>A0A158IAD0_CABSO</name>
<evidence type="ECO:0000256" key="2">
    <source>
        <dbReference type="ARBA" id="ARBA00008520"/>
    </source>
</evidence>
<accession>A0A158IAD0</accession>
<comment type="similarity">
    <text evidence="2">Belongs to the bacterial solute-binding protein 1 family.</text>
</comment>
<proteinExistence type="inferred from homology"/>
<dbReference type="InterPro" id="IPR050490">
    <property type="entry name" value="Bact_solute-bd_prot1"/>
</dbReference>
<evidence type="ECO:0000313" key="3">
    <source>
        <dbReference type="EMBL" id="SAL53536.1"/>
    </source>
</evidence>
<dbReference type="InterPro" id="IPR006059">
    <property type="entry name" value="SBP"/>
</dbReference>
<sequence>MSGIDQQRPVKLRGMTWSHPRGLDPLLAATRAFSDQGVAIEWEARSLKGFEEASIADLAADYDLIAIDHPFMGKAFEQRALQPLDTLFDTSWLAQLRAASVGPSFESYVWNGSLWAIPVDAAAQVAAYRADLLSAADAEIPRDWNAVLALGAHLRTRGQWIAVPTNPTHLFLAWATICHAFAASSTRQADLRPLWWTDRGIEPALGARALGVLSELLALSHPMSWDADPIELFEHMSRSGDIAYTPVAFGYSNYARPSAGLHPLRFAGVPSAGAEMRGGMLGGVGLAVSHRCTQTEAAARFLKYVADAPVQRRLYADAGGQPGHREAWTDTHVNAICPHFFAPTLDSLDASFVRPRVPYYPDYQRDGGLLLHARLKNGDEAAKIVAEMNALWMHMRRQSTG</sequence>
<protein>
    <submittedName>
        <fullName evidence="3">Trehalose-binding lipoprotein LpqY</fullName>
    </submittedName>
</protein>
<comment type="subcellular location">
    <subcellularLocation>
        <location evidence="1">Periplasm</location>
    </subcellularLocation>
</comment>
<dbReference type="PANTHER" id="PTHR43649">
    <property type="entry name" value="ARABINOSE-BINDING PROTEIN-RELATED"/>
    <property type="match status" value="1"/>
</dbReference>
<dbReference type="OrthoDB" id="9811622at2"/>